<keyword evidence="1" id="KW-0732">Signal</keyword>
<proteinExistence type="predicted"/>
<evidence type="ECO:0000256" key="1">
    <source>
        <dbReference type="SAM" id="SignalP"/>
    </source>
</evidence>
<feature type="signal peptide" evidence="1">
    <location>
        <begin position="1"/>
        <end position="22"/>
    </location>
</feature>
<gene>
    <name evidence="2" type="ORF">IFO67_17195</name>
</gene>
<name>A0ABR9BE44_9RHOO</name>
<protein>
    <submittedName>
        <fullName evidence="2">MSHA biogenesis protein MshK</fullName>
    </submittedName>
</protein>
<dbReference type="EMBL" id="JACYTO010000002">
    <property type="protein sequence ID" value="MBD8504630.1"/>
    <property type="molecule type" value="Genomic_DNA"/>
</dbReference>
<keyword evidence="3" id="KW-1185">Reference proteome</keyword>
<reference evidence="3" key="1">
    <citation type="submission" date="2023-07" db="EMBL/GenBank/DDBJ databases">
        <title>Thauera sp. CAU 1555 isolated from sand of Yaerae Beach.</title>
        <authorList>
            <person name="Kim W."/>
        </authorList>
    </citation>
    <scope>NUCLEOTIDE SEQUENCE [LARGE SCALE GENOMIC DNA]</scope>
    <source>
        <strain evidence="3">CAU 1555</strain>
    </source>
</reference>
<sequence>MSDLHMLARLALLFACSGAATAASGAAGIPDPLAPPGQIAAPSAADGAAPLAAARLQATRVGPDDGFAVIDGTTVRRGERVGDAVVVRIEAASVTLRGDDNTERVLRFDAPGMSKRPAGRNGTQP</sequence>
<comment type="caution">
    <text evidence="2">The sequence shown here is derived from an EMBL/GenBank/DDBJ whole genome shotgun (WGS) entry which is preliminary data.</text>
</comment>
<feature type="chain" id="PRO_5047366735" evidence="1">
    <location>
        <begin position="23"/>
        <end position="125"/>
    </location>
</feature>
<evidence type="ECO:0000313" key="3">
    <source>
        <dbReference type="Proteomes" id="UP000603602"/>
    </source>
</evidence>
<evidence type="ECO:0000313" key="2">
    <source>
        <dbReference type="EMBL" id="MBD8504630.1"/>
    </source>
</evidence>
<dbReference type="Proteomes" id="UP000603602">
    <property type="component" value="Unassembled WGS sequence"/>
</dbReference>
<dbReference type="RefSeq" id="WP_187719358.1">
    <property type="nucleotide sequence ID" value="NZ_JACTAH010000002.1"/>
</dbReference>
<organism evidence="2 3">
    <name type="scientific">Thauera sedimentorum</name>
    <dbReference type="NCBI Taxonomy" id="2767595"/>
    <lineage>
        <taxon>Bacteria</taxon>
        <taxon>Pseudomonadati</taxon>
        <taxon>Pseudomonadota</taxon>
        <taxon>Betaproteobacteria</taxon>
        <taxon>Rhodocyclales</taxon>
        <taxon>Zoogloeaceae</taxon>
        <taxon>Thauera</taxon>
    </lineage>
</organism>
<accession>A0ABR9BE44</accession>